<sequence>MAGRLRQMTGDDAATFRGNQAKVVGAIVNGHSPIIQVMGTGSGKSLSFMLPAFCSLDGVTVVIILLTVLRTDLEARCTKLGIASYIWLSHKNNQAASIIFVMPESAVSKGFQDFIARLTS</sequence>
<dbReference type="InterPro" id="IPR011545">
    <property type="entry name" value="DEAD/DEAH_box_helicase_dom"/>
</dbReference>
<dbReference type="GO" id="GO:0009378">
    <property type="term" value="F:four-way junction helicase activity"/>
    <property type="evidence" value="ECO:0007669"/>
    <property type="project" value="TreeGrafter"/>
</dbReference>
<dbReference type="GO" id="GO:0005694">
    <property type="term" value="C:chromosome"/>
    <property type="evidence" value="ECO:0007669"/>
    <property type="project" value="TreeGrafter"/>
</dbReference>
<protein>
    <recommendedName>
        <fullName evidence="3">DEAD/DEAH-box helicase domain-containing protein</fullName>
    </recommendedName>
</protein>
<accession>A0AAI9ZHB0</accession>
<organism evidence="4 5">
    <name type="scientific">Colletotrichum phormii</name>
    <dbReference type="NCBI Taxonomy" id="359342"/>
    <lineage>
        <taxon>Eukaryota</taxon>
        <taxon>Fungi</taxon>
        <taxon>Dikarya</taxon>
        <taxon>Ascomycota</taxon>
        <taxon>Pezizomycotina</taxon>
        <taxon>Sordariomycetes</taxon>
        <taxon>Hypocreomycetidae</taxon>
        <taxon>Glomerellales</taxon>
        <taxon>Glomerellaceae</taxon>
        <taxon>Colletotrichum</taxon>
        <taxon>Colletotrichum acutatum species complex</taxon>
    </lineage>
</organism>
<dbReference type="GO" id="GO:0043138">
    <property type="term" value="F:3'-5' DNA helicase activity"/>
    <property type="evidence" value="ECO:0007669"/>
    <property type="project" value="TreeGrafter"/>
</dbReference>
<dbReference type="PANTHER" id="PTHR13710:SF154">
    <property type="entry name" value="RECQ HELICASE, PUTATIVE (AFU_ORTHOLOGUE AFUA_6G14720)-RELATED"/>
    <property type="match status" value="1"/>
</dbReference>
<dbReference type="RefSeq" id="XP_060440562.1">
    <property type="nucleotide sequence ID" value="XM_060581479.1"/>
</dbReference>
<feature type="domain" description="DEAD/DEAH-box helicase" evidence="3">
    <location>
        <begin position="19"/>
        <end position="82"/>
    </location>
</feature>
<dbReference type="InterPro" id="IPR027417">
    <property type="entry name" value="P-loop_NTPase"/>
</dbReference>
<keyword evidence="2" id="KW-0472">Membrane</keyword>
<dbReference type="GO" id="GO:0000724">
    <property type="term" value="P:double-strand break repair via homologous recombination"/>
    <property type="evidence" value="ECO:0007669"/>
    <property type="project" value="TreeGrafter"/>
</dbReference>
<evidence type="ECO:0000313" key="4">
    <source>
        <dbReference type="EMBL" id="KAK1624567.1"/>
    </source>
</evidence>
<evidence type="ECO:0000259" key="3">
    <source>
        <dbReference type="Pfam" id="PF00270"/>
    </source>
</evidence>
<dbReference type="GO" id="GO:0005524">
    <property type="term" value="F:ATP binding"/>
    <property type="evidence" value="ECO:0007669"/>
    <property type="project" value="InterPro"/>
</dbReference>
<evidence type="ECO:0000256" key="2">
    <source>
        <dbReference type="SAM" id="Phobius"/>
    </source>
</evidence>
<name>A0AAI9ZHB0_9PEZI</name>
<comment type="caution">
    <text evidence="4">The sequence shown here is derived from an EMBL/GenBank/DDBJ whole genome shotgun (WGS) entry which is preliminary data.</text>
</comment>
<dbReference type="SUPFAM" id="SSF52540">
    <property type="entry name" value="P-loop containing nucleoside triphosphate hydrolases"/>
    <property type="match status" value="1"/>
</dbReference>
<dbReference type="Pfam" id="PF00270">
    <property type="entry name" value="DEAD"/>
    <property type="match status" value="1"/>
</dbReference>
<dbReference type="Proteomes" id="UP001243989">
    <property type="component" value="Unassembled WGS sequence"/>
</dbReference>
<dbReference type="PANTHER" id="PTHR13710">
    <property type="entry name" value="DNA HELICASE RECQ FAMILY MEMBER"/>
    <property type="match status" value="1"/>
</dbReference>
<dbReference type="GO" id="GO:0005737">
    <property type="term" value="C:cytoplasm"/>
    <property type="evidence" value="ECO:0007669"/>
    <property type="project" value="TreeGrafter"/>
</dbReference>
<dbReference type="AlphaFoldDB" id="A0AAI9ZHB0"/>
<keyword evidence="5" id="KW-1185">Reference proteome</keyword>
<gene>
    <name evidence="4" type="ORF">BDP81DRAFT_110788</name>
</gene>
<proteinExistence type="inferred from homology"/>
<feature type="transmembrane region" description="Helical" evidence="2">
    <location>
        <begin position="48"/>
        <end position="69"/>
    </location>
</feature>
<evidence type="ECO:0000313" key="5">
    <source>
        <dbReference type="Proteomes" id="UP001243989"/>
    </source>
</evidence>
<reference evidence="4" key="1">
    <citation type="submission" date="2021-06" db="EMBL/GenBank/DDBJ databases">
        <title>Comparative genomics, transcriptomics and evolutionary studies reveal genomic signatures of adaptation to plant cell wall in hemibiotrophic fungi.</title>
        <authorList>
            <consortium name="DOE Joint Genome Institute"/>
            <person name="Baroncelli R."/>
            <person name="Diaz J.F."/>
            <person name="Benocci T."/>
            <person name="Peng M."/>
            <person name="Battaglia E."/>
            <person name="Haridas S."/>
            <person name="Andreopoulos W."/>
            <person name="Labutti K."/>
            <person name="Pangilinan J."/>
            <person name="Floch G.L."/>
            <person name="Makela M.R."/>
            <person name="Henrissat B."/>
            <person name="Grigoriev I.V."/>
            <person name="Crouch J.A."/>
            <person name="De Vries R.P."/>
            <person name="Sukno S.A."/>
            <person name="Thon M.R."/>
        </authorList>
    </citation>
    <scope>NUCLEOTIDE SEQUENCE</scope>
    <source>
        <strain evidence="4">CBS 102054</strain>
    </source>
</reference>
<evidence type="ECO:0000256" key="1">
    <source>
        <dbReference type="ARBA" id="ARBA00005446"/>
    </source>
</evidence>
<keyword evidence="2" id="KW-1133">Transmembrane helix</keyword>
<dbReference type="Gene3D" id="3.40.50.300">
    <property type="entry name" value="P-loop containing nucleotide triphosphate hydrolases"/>
    <property type="match status" value="1"/>
</dbReference>
<dbReference type="GeneID" id="85466341"/>
<comment type="similarity">
    <text evidence="1">Belongs to the helicase family. RecQ subfamily.</text>
</comment>
<keyword evidence="2" id="KW-0812">Transmembrane</keyword>
<dbReference type="EMBL" id="JAHMHQ010000024">
    <property type="protein sequence ID" value="KAK1624567.1"/>
    <property type="molecule type" value="Genomic_DNA"/>
</dbReference>
<dbReference type="GO" id="GO:0003676">
    <property type="term" value="F:nucleic acid binding"/>
    <property type="evidence" value="ECO:0007669"/>
    <property type="project" value="InterPro"/>
</dbReference>